<dbReference type="Proteomes" id="UP000006073">
    <property type="component" value="Unassembled WGS sequence"/>
</dbReference>
<dbReference type="AlphaFoldDB" id="S2E6K3"/>
<name>S2E6K3_INDAL</name>
<gene>
    <name evidence="1" type="ORF">A33Q_0123</name>
</gene>
<evidence type="ECO:0000313" key="2">
    <source>
        <dbReference type="Proteomes" id="UP000006073"/>
    </source>
</evidence>
<sequence>MKNIIPIVLLFSLIAFNSYCQTELGLFPQLGIGTQTDIPNRETVAGASIGLGLDFKNQGNRWQAVLTLSKFSNQKLSDLTYHGFKSWTASLQFGRQWETNFSIGNNNILVGAGGMVISSLQPNVAPGRDRTVSYPALGIYGRILYPIGSQNSPFLVFYEPSIFGEGFMRNLLGIAYKLNP</sequence>
<evidence type="ECO:0008006" key="3">
    <source>
        <dbReference type="Google" id="ProtNLM"/>
    </source>
</evidence>
<reference evidence="1 2" key="1">
    <citation type="journal article" date="2013" name="Genome Announc.">
        <title>Draft Genome Sequence of Indibacter alkaliphilus Strain LW1T, Isolated from Lonar Lake, a Haloalkaline Lake in the Buldana District of Maharashtra, India.</title>
        <authorList>
            <person name="Singh A."/>
            <person name="Kumar Jangir P."/>
            <person name="Sharma R."/>
            <person name="Singh A."/>
            <person name="Kumar Pinnaka A."/>
            <person name="Shivaji S."/>
        </authorList>
    </citation>
    <scope>NUCLEOTIDE SEQUENCE [LARGE SCALE GENOMIC DNA]</scope>
    <source>
        <strain evidence="2">CCUG 57479 / KCTC 22604 / LW1</strain>
    </source>
</reference>
<organism evidence="1 2">
    <name type="scientific">Indibacter alkaliphilus (strain CCUG 57479 / KCTC 22604 / LW1)</name>
    <dbReference type="NCBI Taxonomy" id="1189612"/>
    <lineage>
        <taxon>Bacteria</taxon>
        <taxon>Pseudomonadati</taxon>
        <taxon>Bacteroidota</taxon>
        <taxon>Cytophagia</taxon>
        <taxon>Cytophagales</taxon>
        <taxon>Cyclobacteriaceae</taxon>
    </lineage>
</organism>
<evidence type="ECO:0000313" key="1">
    <source>
        <dbReference type="EMBL" id="EPA00252.1"/>
    </source>
</evidence>
<protein>
    <recommendedName>
        <fullName evidence="3">Outer membrane protein beta-barrel domain-containing protein</fullName>
    </recommendedName>
</protein>
<keyword evidence="2" id="KW-1185">Reference proteome</keyword>
<dbReference type="STRING" id="1189612.A33Q_0123"/>
<dbReference type="RefSeq" id="WP_009035639.1">
    <property type="nucleotide sequence ID" value="NZ_ALWO02000005.1"/>
</dbReference>
<comment type="caution">
    <text evidence="1">The sequence shown here is derived from an EMBL/GenBank/DDBJ whole genome shotgun (WGS) entry which is preliminary data.</text>
</comment>
<dbReference type="EMBL" id="ALWO02000005">
    <property type="protein sequence ID" value="EPA00252.1"/>
    <property type="molecule type" value="Genomic_DNA"/>
</dbReference>
<dbReference type="OrthoDB" id="837915at2"/>
<accession>S2E6K3</accession>
<proteinExistence type="predicted"/>